<feature type="domain" description="Myb-like" evidence="5">
    <location>
        <begin position="417"/>
        <end position="467"/>
    </location>
</feature>
<dbReference type="PROSITE" id="PS50090">
    <property type="entry name" value="MYB_LIKE"/>
    <property type="match status" value="3"/>
</dbReference>
<keyword evidence="1" id="KW-0805">Transcription regulation</keyword>
<dbReference type="InterPro" id="IPR017930">
    <property type="entry name" value="Myb_dom"/>
</dbReference>
<feature type="domain" description="HTH myb-type" evidence="6">
    <location>
        <begin position="372"/>
        <end position="416"/>
    </location>
</feature>
<dbReference type="PROSITE" id="PS51294">
    <property type="entry name" value="HTH_MYB"/>
    <property type="match status" value="3"/>
</dbReference>
<gene>
    <name evidence="7" type="ORF">CYCCA115_LOCUS12151</name>
</gene>
<dbReference type="InterPro" id="IPR001005">
    <property type="entry name" value="SANT/Myb"/>
</dbReference>
<proteinExistence type="predicted"/>
<dbReference type="PANTHER" id="PTHR46621:SF1">
    <property type="entry name" value="SNRNA-ACTIVATING PROTEIN COMPLEX SUBUNIT 4"/>
    <property type="match status" value="1"/>
</dbReference>
<dbReference type="EMBL" id="CAKOGP040001758">
    <property type="protein sequence ID" value="CAJ1949546.1"/>
    <property type="molecule type" value="Genomic_DNA"/>
</dbReference>
<keyword evidence="3" id="KW-0804">Transcription</keyword>
<dbReference type="Pfam" id="PF13921">
    <property type="entry name" value="Myb_DNA-bind_6"/>
    <property type="match status" value="1"/>
</dbReference>
<evidence type="ECO:0000313" key="8">
    <source>
        <dbReference type="Proteomes" id="UP001295423"/>
    </source>
</evidence>
<protein>
    <submittedName>
        <fullName evidence="7">Uncharacterized protein</fullName>
    </submittedName>
</protein>
<keyword evidence="8" id="KW-1185">Reference proteome</keyword>
<dbReference type="InterPro" id="IPR051575">
    <property type="entry name" value="Myb-like_DNA-bd"/>
</dbReference>
<feature type="domain" description="Myb-like" evidence="5">
    <location>
        <begin position="367"/>
        <end position="416"/>
    </location>
</feature>
<accession>A0AAD2FQI7</accession>
<dbReference type="GO" id="GO:0042795">
    <property type="term" value="P:snRNA transcription by RNA polymerase II"/>
    <property type="evidence" value="ECO:0007669"/>
    <property type="project" value="TreeGrafter"/>
</dbReference>
<evidence type="ECO:0000256" key="1">
    <source>
        <dbReference type="ARBA" id="ARBA00023015"/>
    </source>
</evidence>
<dbReference type="CDD" id="cd00167">
    <property type="entry name" value="SANT"/>
    <property type="match status" value="3"/>
</dbReference>
<dbReference type="GO" id="GO:0001006">
    <property type="term" value="F:RNA polymerase III type 3 promoter sequence-specific DNA binding"/>
    <property type="evidence" value="ECO:0007669"/>
    <property type="project" value="TreeGrafter"/>
</dbReference>
<reference evidence="7" key="1">
    <citation type="submission" date="2023-08" db="EMBL/GenBank/DDBJ databases">
        <authorList>
            <person name="Audoor S."/>
            <person name="Bilcke G."/>
        </authorList>
    </citation>
    <scope>NUCLEOTIDE SEQUENCE</scope>
</reference>
<keyword evidence="2" id="KW-0238">DNA-binding</keyword>
<dbReference type="InterPro" id="IPR009057">
    <property type="entry name" value="Homeodomain-like_sf"/>
</dbReference>
<dbReference type="Pfam" id="PF00249">
    <property type="entry name" value="Myb_DNA-binding"/>
    <property type="match status" value="1"/>
</dbReference>
<dbReference type="GO" id="GO:0019185">
    <property type="term" value="C:snRNA-activating protein complex"/>
    <property type="evidence" value="ECO:0007669"/>
    <property type="project" value="TreeGrafter"/>
</dbReference>
<feature type="domain" description="Myb-like" evidence="5">
    <location>
        <begin position="311"/>
        <end position="366"/>
    </location>
</feature>
<dbReference type="PANTHER" id="PTHR46621">
    <property type="entry name" value="SNRNA-ACTIVATING PROTEIN COMPLEX SUBUNIT 4"/>
    <property type="match status" value="1"/>
</dbReference>
<dbReference type="SUPFAM" id="SSF46689">
    <property type="entry name" value="Homeodomain-like"/>
    <property type="match status" value="3"/>
</dbReference>
<feature type="domain" description="HTH myb-type" evidence="6">
    <location>
        <begin position="311"/>
        <end position="370"/>
    </location>
</feature>
<feature type="domain" description="HTH myb-type" evidence="6">
    <location>
        <begin position="417"/>
        <end position="471"/>
    </location>
</feature>
<organism evidence="7 8">
    <name type="scientific">Cylindrotheca closterium</name>
    <dbReference type="NCBI Taxonomy" id="2856"/>
    <lineage>
        <taxon>Eukaryota</taxon>
        <taxon>Sar</taxon>
        <taxon>Stramenopiles</taxon>
        <taxon>Ochrophyta</taxon>
        <taxon>Bacillariophyta</taxon>
        <taxon>Bacillariophyceae</taxon>
        <taxon>Bacillariophycidae</taxon>
        <taxon>Bacillariales</taxon>
        <taxon>Bacillariaceae</taxon>
        <taxon>Cylindrotheca</taxon>
    </lineage>
</organism>
<dbReference type="Gene3D" id="1.10.10.60">
    <property type="entry name" value="Homeodomain-like"/>
    <property type="match status" value="3"/>
</dbReference>
<sequence length="550" mass="61164">MFAMRESTNDDKIQKDTGAGVVDRRTMSFDTKPFLSFDDNAMVDDVLDLCAMVDDNRDAQPSPSGCFDNEIRDAPTLEHGDGFPCVEEPVMEFTGEDFGYMPFYPVDTQKGDDCLGLTPTYHPGPRFDGYQQPEVATSGFVPIAPHSNAPFSGYPVKEMKREESGFNSPFQNFNGTNVKHKMIQEPRAPVAAAPIPVRSADVALISSRAVSPSGGFPIEDYTGAWQQKHGSSDLDYFAEVIPQPNGAKTVSVPDLNLIDQHCVIKTQMGLAVLLNSKDPNSATISSLQQSVVVQQPGSNVLGVYHSNADNNSSRKFQRWSPEEDDILKTAVETEGGPPINWKRIASKYFSNVRSALQCKSRWTKSLKPGVIRGAWTPEEDASILRHKQEGLKWSEIAELLPGRIGEHVCDRYNNVLDPELKKTPWTTEEDCILFNEQRRLGNKWTQIAQLIPGRSENSVKNRWHNLKVTRQRRERSEKMARKRRTDHTCLAESLGKTVVSPSSNGNSPRGIVMAPPSDKNLLQEFGIAPPNNAPTIFRSTPNPTARLHQV</sequence>
<dbReference type="AlphaFoldDB" id="A0AAD2FQI7"/>
<name>A0AAD2FQI7_9STRA</name>
<dbReference type="SMART" id="SM00717">
    <property type="entry name" value="SANT"/>
    <property type="match status" value="3"/>
</dbReference>
<dbReference type="GO" id="GO:0042796">
    <property type="term" value="P:snRNA transcription by RNA polymerase III"/>
    <property type="evidence" value="ECO:0007669"/>
    <property type="project" value="TreeGrafter"/>
</dbReference>
<dbReference type="GO" id="GO:0000978">
    <property type="term" value="F:RNA polymerase II cis-regulatory region sequence-specific DNA binding"/>
    <property type="evidence" value="ECO:0007669"/>
    <property type="project" value="TreeGrafter"/>
</dbReference>
<keyword evidence="4" id="KW-0539">Nucleus</keyword>
<evidence type="ECO:0000259" key="6">
    <source>
        <dbReference type="PROSITE" id="PS51294"/>
    </source>
</evidence>
<evidence type="ECO:0000256" key="3">
    <source>
        <dbReference type="ARBA" id="ARBA00023163"/>
    </source>
</evidence>
<dbReference type="Proteomes" id="UP001295423">
    <property type="component" value="Unassembled WGS sequence"/>
</dbReference>
<evidence type="ECO:0000256" key="4">
    <source>
        <dbReference type="ARBA" id="ARBA00023242"/>
    </source>
</evidence>
<evidence type="ECO:0000313" key="7">
    <source>
        <dbReference type="EMBL" id="CAJ1949546.1"/>
    </source>
</evidence>
<comment type="caution">
    <text evidence="7">The sequence shown here is derived from an EMBL/GenBank/DDBJ whole genome shotgun (WGS) entry which is preliminary data.</text>
</comment>
<evidence type="ECO:0000256" key="2">
    <source>
        <dbReference type="ARBA" id="ARBA00023125"/>
    </source>
</evidence>
<evidence type="ECO:0000259" key="5">
    <source>
        <dbReference type="PROSITE" id="PS50090"/>
    </source>
</evidence>